<dbReference type="AlphaFoldDB" id="A0AAU0PYN1"/>
<gene>
    <name evidence="1" type="ORF">Q0N40_07395</name>
</gene>
<proteinExistence type="predicted"/>
<evidence type="ECO:0008006" key="3">
    <source>
        <dbReference type="Google" id="ProtNLM"/>
    </source>
</evidence>
<dbReference type="EMBL" id="CP137757">
    <property type="protein sequence ID" value="WPF24366.1"/>
    <property type="molecule type" value="Genomic_DNA"/>
</dbReference>
<sequence>MAVKPELLDLEDLERSLPSDAGQFDTGLARWAIEMVSAAAVEITRQQWQVSADVPPGVMVVLAMAARRLYVNPDRFTREAEGDYSYAFDATVTKADVFTPAEIATLKDHSAAPKVKGLGTIGTYRGDLRSTSTIYVPDGTATGFPWYEEGSGW</sequence>
<dbReference type="KEGG" id="cpsk:Q0N40_07395"/>
<evidence type="ECO:0000313" key="2">
    <source>
        <dbReference type="Proteomes" id="UP001174314"/>
    </source>
</evidence>
<dbReference type="RefSeq" id="WP_204087279.1">
    <property type="nucleotide sequence ID" value="NZ_CP137757.1"/>
</dbReference>
<reference evidence="1 2" key="1">
    <citation type="submission" date="2023-10" db="EMBL/GenBank/DDBJ databases">
        <title>complete genome sequence of Corynebacterium pseudokroppenstedtii P15-C1.</title>
        <authorList>
            <person name="Bruggemann H."/>
            <person name="Poehlein A."/>
        </authorList>
    </citation>
    <scope>NUCLEOTIDE SEQUENCE [LARGE SCALE GENOMIC DNA]</scope>
    <source>
        <strain evidence="1 2">P15_C1</strain>
    </source>
</reference>
<keyword evidence="2" id="KW-1185">Reference proteome</keyword>
<name>A0AAU0PYN1_9CORY</name>
<evidence type="ECO:0000313" key="1">
    <source>
        <dbReference type="EMBL" id="WPF24366.1"/>
    </source>
</evidence>
<accession>A0AAU0PYN1</accession>
<organism evidence="1 2">
    <name type="scientific">Corynebacterium pseudokroppenstedtii</name>
    <dbReference type="NCBI Taxonomy" id="2804917"/>
    <lineage>
        <taxon>Bacteria</taxon>
        <taxon>Bacillati</taxon>
        <taxon>Actinomycetota</taxon>
        <taxon>Actinomycetes</taxon>
        <taxon>Mycobacteriales</taxon>
        <taxon>Corynebacteriaceae</taxon>
        <taxon>Corynebacterium</taxon>
    </lineage>
</organism>
<dbReference type="Proteomes" id="UP001174314">
    <property type="component" value="Chromosome"/>
</dbReference>
<protein>
    <recommendedName>
        <fullName evidence="3">Head-to-tail adaptor</fullName>
    </recommendedName>
</protein>